<keyword evidence="7" id="KW-1185">Reference proteome</keyword>
<name>D4XUZ8_9BACT</name>
<comment type="caution">
    <text evidence="6">The sequence shown here is derived from an EMBL/GenBank/DDBJ whole genome shotgun (WGS) entry which is preliminary data.</text>
</comment>
<dbReference type="GO" id="GO:0022627">
    <property type="term" value="C:cytosolic small ribosomal subunit"/>
    <property type="evidence" value="ECO:0007669"/>
    <property type="project" value="TreeGrafter"/>
</dbReference>
<dbReference type="Gene3D" id="4.10.640.10">
    <property type="entry name" value="Ribosomal protein S18"/>
    <property type="match status" value="1"/>
</dbReference>
<dbReference type="OrthoDB" id="9812008at2"/>
<dbReference type="Proteomes" id="UP000004757">
    <property type="component" value="Unassembled WGS sequence"/>
</dbReference>
<comment type="function">
    <text evidence="4">Binds as a heterodimer with protein bS6 to the central domain of the 16S rRNA, where it helps stabilize the platform of the 30S subunit.</text>
</comment>
<dbReference type="STRING" id="747682.MALL_0156"/>
<dbReference type="InterPro" id="IPR001648">
    <property type="entry name" value="Ribosomal_bS18"/>
</dbReference>
<sequence>MAFIKKKKGFPFKKRVCEFCENSVLYIDYKDVETLKRYVNATGQIKPKANSGACAKHQRKVSTAIKRARQIAFMPYTVTRVRTSK</sequence>
<comment type="subunit">
    <text evidence="4">Part of the 30S ribosomal subunit. Forms a tight heterodimer with protein bS6.</text>
</comment>
<dbReference type="NCBIfam" id="TIGR00165">
    <property type="entry name" value="S18"/>
    <property type="match status" value="1"/>
</dbReference>
<organism evidence="6 7">
    <name type="scientific">Mycoplasmopsis alligatoris A21JP2</name>
    <dbReference type="NCBI Taxonomy" id="747682"/>
    <lineage>
        <taxon>Bacteria</taxon>
        <taxon>Bacillati</taxon>
        <taxon>Mycoplasmatota</taxon>
        <taxon>Mycoplasmoidales</taxon>
        <taxon>Metamycoplasmataceae</taxon>
        <taxon>Mycoplasmopsis</taxon>
    </lineage>
</organism>
<evidence type="ECO:0000256" key="1">
    <source>
        <dbReference type="ARBA" id="ARBA00005589"/>
    </source>
</evidence>
<dbReference type="PANTHER" id="PTHR13479:SF40">
    <property type="entry name" value="SMALL RIBOSOMAL SUBUNIT PROTEIN BS18M"/>
    <property type="match status" value="1"/>
</dbReference>
<evidence type="ECO:0000256" key="3">
    <source>
        <dbReference type="ARBA" id="ARBA00023274"/>
    </source>
</evidence>
<dbReference type="SUPFAM" id="SSF46911">
    <property type="entry name" value="Ribosomal protein S18"/>
    <property type="match status" value="1"/>
</dbReference>
<comment type="similarity">
    <text evidence="1 4 5">Belongs to the bacterial ribosomal protein bS18 family.</text>
</comment>
<evidence type="ECO:0000256" key="2">
    <source>
        <dbReference type="ARBA" id="ARBA00022980"/>
    </source>
</evidence>
<protein>
    <recommendedName>
        <fullName evidence="4">Small ribosomal subunit protein bS18</fullName>
    </recommendedName>
</protein>
<dbReference type="AlphaFoldDB" id="D4XUZ8"/>
<dbReference type="eggNOG" id="COG0238">
    <property type="taxonomic scope" value="Bacteria"/>
</dbReference>
<dbReference type="GO" id="GO:0006412">
    <property type="term" value="P:translation"/>
    <property type="evidence" value="ECO:0007669"/>
    <property type="project" value="UniProtKB-UniRule"/>
</dbReference>
<keyword evidence="2 4" id="KW-0689">Ribosomal protein</keyword>
<keyword evidence="4" id="KW-0699">rRNA-binding</keyword>
<evidence type="ECO:0000256" key="5">
    <source>
        <dbReference type="RuleBase" id="RU003910"/>
    </source>
</evidence>
<dbReference type="EMBL" id="ADNC01000002">
    <property type="protein sequence ID" value="EFF41847.1"/>
    <property type="molecule type" value="Genomic_DNA"/>
</dbReference>
<reference evidence="6 7" key="1">
    <citation type="submission" date="2010-03" db="EMBL/GenBank/DDBJ databases">
        <authorList>
            <person name="Glass J.I."/>
            <person name="Benders G.A."/>
            <person name="Durkin A.S."/>
            <person name="Farmerie W.G."/>
            <person name="Hlavinka K."/>
            <person name="Hostetler J."/>
            <person name="Jackson J."/>
            <person name="May M.A."/>
            <person name="Miller R.H."/>
            <person name="Paralanov V."/>
            <person name="Radune D."/>
            <person name="Szczypinski B."/>
            <person name="Brown D.R."/>
        </authorList>
    </citation>
    <scope>NUCLEOTIDE SEQUENCE [LARGE SCALE GENOMIC DNA]</scope>
    <source>
        <strain evidence="6 7">A21JP2</strain>
    </source>
</reference>
<keyword evidence="3 4" id="KW-0687">Ribonucleoprotein</keyword>
<dbReference type="GO" id="GO:0003735">
    <property type="term" value="F:structural constituent of ribosome"/>
    <property type="evidence" value="ECO:0007669"/>
    <property type="project" value="InterPro"/>
</dbReference>
<dbReference type="HAMAP" id="MF_00270">
    <property type="entry name" value="Ribosomal_bS18"/>
    <property type="match status" value="1"/>
</dbReference>
<evidence type="ECO:0000313" key="6">
    <source>
        <dbReference type="EMBL" id="EFF41847.1"/>
    </source>
</evidence>
<dbReference type="InterPro" id="IPR036870">
    <property type="entry name" value="Ribosomal_bS18_sf"/>
</dbReference>
<dbReference type="Pfam" id="PF01084">
    <property type="entry name" value="Ribosomal_S18"/>
    <property type="match status" value="1"/>
</dbReference>
<evidence type="ECO:0000256" key="4">
    <source>
        <dbReference type="HAMAP-Rule" id="MF_00270"/>
    </source>
</evidence>
<dbReference type="GO" id="GO:0070181">
    <property type="term" value="F:small ribosomal subunit rRNA binding"/>
    <property type="evidence" value="ECO:0007669"/>
    <property type="project" value="TreeGrafter"/>
</dbReference>
<evidence type="ECO:0000313" key="7">
    <source>
        <dbReference type="Proteomes" id="UP000004757"/>
    </source>
</evidence>
<gene>
    <name evidence="4 6" type="primary">rpsR</name>
    <name evidence="6" type="ORF">MALL_0156</name>
</gene>
<keyword evidence="4" id="KW-0694">RNA-binding</keyword>
<accession>D4XUZ8</accession>
<proteinExistence type="inferred from homology"/>
<dbReference type="PRINTS" id="PR00974">
    <property type="entry name" value="RIBOSOMALS18"/>
</dbReference>
<dbReference type="PANTHER" id="PTHR13479">
    <property type="entry name" value="30S RIBOSOMAL PROTEIN S18"/>
    <property type="match status" value="1"/>
</dbReference>